<proteinExistence type="predicted"/>
<evidence type="ECO:0000313" key="1">
    <source>
        <dbReference type="EMBL" id="MBB6099190.1"/>
    </source>
</evidence>
<protein>
    <submittedName>
        <fullName evidence="1">LmbE family N-acetylglucosaminyl deacetylase</fullName>
    </submittedName>
</protein>
<dbReference type="PANTHER" id="PTHR12993:SF29">
    <property type="entry name" value="BLR3841 PROTEIN"/>
    <property type="match status" value="1"/>
</dbReference>
<sequence>MTDTPLPPVSPAPRRRLRLGFLRRWSRWHSVLAATLVAAYTAAAINGWHLFAPAQMVLDNMAAINAELVPGEPLTGRILLLSPHPDDETLAAGGLLTEAVMRGQDVWVVFVTSGDAFPWSPRHTVGRWLHGGQSMVDLGQLRIREARAAVSTFGVAADRVIFLGFPDKGLTPMITRNYLVPYRSWDTEADRVPYREAYRYGAPYTGLELTRQLRQILREVQPDVVLAPSVLDGHPDHRAVAYFMNTLWEEFPRVKLAYYLVHGGAEWPLPKGYHPTLTLTPPQADQQGDRWRTYPLEAEMIERKREAVLAYPSQTSVIGRFMWAFVRRNELLLPARREDLTEQGAQD</sequence>
<dbReference type="InterPro" id="IPR024078">
    <property type="entry name" value="LmbE-like_dom_sf"/>
</dbReference>
<evidence type="ECO:0000313" key="2">
    <source>
        <dbReference type="Proteomes" id="UP000569951"/>
    </source>
</evidence>
<dbReference type="Pfam" id="PF02585">
    <property type="entry name" value="PIG-L"/>
    <property type="match status" value="1"/>
</dbReference>
<reference evidence="1 2" key="1">
    <citation type="submission" date="2020-08" db="EMBL/GenBank/DDBJ databases">
        <title>Genomic Encyclopedia of Type Strains, Phase IV (KMG-IV): sequencing the most valuable type-strain genomes for metagenomic binning, comparative biology and taxonomic classification.</title>
        <authorList>
            <person name="Goeker M."/>
        </authorList>
    </citation>
    <scope>NUCLEOTIDE SEQUENCE [LARGE SCALE GENOMIC DNA]</scope>
    <source>
        <strain evidence="1 2">DSM 21458</strain>
    </source>
</reference>
<comment type="caution">
    <text evidence="1">The sequence shown here is derived from an EMBL/GenBank/DDBJ whole genome shotgun (WGS) entry which is preliminary data.</text>
</comment>
<keyword evidence="2" id="KW-1185">Reference proteome</keyword>
<name>A0A841I450_9DEIO</name>
<dbReference type="EMBL" id="JACHHG010000010">
    <property type="protein sequence ID" value="MBB6099190.1"/>
    <property type="molecule type" value="Genomic_DNA"/>
</dbReference>
<dbReference type="InterPro" id="IPR003737">
    <property type="entry name" value="GlcNAc_PI_deacetylase-related"/>
</dbReference>
<dbReference type="PANTHER" id="PTHR12993">
    <property type="entry name" value="N-ACETYLGLUCOSAMINYL-PHOSPHATIDYLINOSITOL DE-N-ACETYLASE-RELATED"/>
    <property type="match status" value="1"/>
</dbReference>
<dbReference type="SUPFAM" id="SSF102588">
    <property type="entry name" value="LmbE-like"/>
    <property type="match status" value="1"/>
</dbReference>
<dbReference type="Gene3D" id="3.40.50.10320">
    <property type="entry name" value="LmbE-like"/>
    <property type="match status" value="1"/>
</dbReference>
<gene>
    <name evidence="1" type="ORF">HNR42_002628</name>
</gene>
<accession>A0A841I450</accession>
<dbReference type="AlphaFoldDB" id="A0A841I450"/>
<organism evidence="1 2">
    <name type="scientific">Deinobacterium chartae</name>
    <dbReference type="NCBI Taxonomy" id="521158"/>
    <lineage>
        <taxon>Bacteria</taxon>
        <taxon>Thermotogati</taxon>
        <taxon>Deinococcota</taxon>
        <taxon>Deinococci</taxon>
        <taxon>Deinococcales</taxon>
        <taxon>Deinococcaceae</taxon>
        <taxon>Deinobacterium</taxon>
    </lineage>
</organism>
<dbReference type="RefSeq" id="WP_183987949.1">
    <property type="nucleotide sequence ID" value="NZ_JACHHG010000010.1"/>
</dbReference>
<dbReference type="GO" id="GO:0016811">
    <property type="term" value="F:hydrolase activity, acting on carbon-nitrogen (but not peptide) bonds, in linear amides"/>
    <property type="evidence" value="ECO:0007669"/>
    <property type="project" value="TreeGrafter"/>
</dbReference>
<dbReference type="Proteomes" id="UP000569951">
    <property type="component" value="Unassembled WGS sequence"/>
</dbReference>